<feature type="transmembrane region" description="Helical" evidence="7">
    <location>
        <begin position="51"/>
        <end position="72"/>
    </location>
</feature>
<dbReference type="OrthoDB" id="5494559at2"/>
<evidence type="ECO:0000256" key="2">
    <source>
        <dbReference type="ARBA" id="ARBA00022448"/>
    </source>
</evidence>
<keyword evidence="9" id="KW-1185">Reference proteome</keyword>
<feature type="transmembrane region" description="Helical" evidence="7">
    <location>
        <begin position="225"/>
        <end position="249"/>
    </location>
</feature>
<dbReference type="HOGENOM" id="CLU_034180_11_0_11"/>
<dbReference type="SUPFAM" id="SSF103473">
    <property type="entry name" value="MFS general substrate transporter"/>
    <property type="match status" value="1"/>
</dbReference>
<feature type="transmembrane region" description="Helical" evidence="7">
    <location>
        <begin position="370"/>
        <end position="396"/>
    </location>
</feature>
<evidence type="ECO:0000256" key="6">
    <source>
        <dbReference type="ARBA" id="ARBA00023136"/>
    </source>
</evidence>
<dbReference type="EMBL" id="CM001466">
    <property type="protein sequence ID" value="EHY89638.1"/>
    <property type="molecule type" value="Genomic_DNA"/>
</dbReference>
<dbReference type="Proteomes" id="UP000004705">
    <property type="component" value="Chromosome"/>
</dbReference>
<name>H8GAY2_9PSEU</name>
<dbReference type="InterPro" id="IPR010290">
    <property type="entry name" value="TM_effector"/>
</dbReference>
<sequence>MSVLDRVLDVRPLRTSPAFRRLWVSTSFSSFGFQLAVVAVLAQSWDLTGDPVAVGAVGLAQALPMVVGGLVGGVLADALDRRRLVLATTAGQVLGAAGLAAQAFAQLGSFSLLLALVGLQSACAALGAPARRTFVVTLLPERQVGAGLALSNLSFQAAMLVGPALGGLVTGAWGSGACYAADATSLVIAAYGVLRLPAMRPSGGTTRVRPATVVQGLTFAARTPVVAGAFLTDVCATVLAMPIALFPALNDERFGGDPRTLGFFLSAIAVGGLTAGFLSGSFTRLRRLGIVQLVAAAVWGVALVGFGFATPLWLALACLAVAGAADTVSVVTRGALVQLATPDSHRGRVSGVEFVVGAGLPDLGNFRAGAVAGITTPAFAAVSGGLLCLVGLGVVATGNKPLRRFRTEEPAEEPDPVG</sequence>
<feature type="transmembrane region" description="Helical" evidence="7">
    <location>
        <begin position="84"/>
        <end position="104"/>
    </location>
</feature>
<evidence type="ECO:0000256" key="3">
    <source>
        <dbReference type="ARBA" id="ARBA00022475"/>
    </source>
</evidence>
<evidence type="ECO:0000313" key="9">
    <source>
        <dbReference type="Proteomes" id="UP000004705"/>
    </source>
</evidence>
<feature type="transmembrane region" description="Helical" evidence="7">
    <location>
        <begin position="294"/>
        <end position="322"/>
    </location>
</feature>
<reference evidence="8 9" key="1">
    <citation type="journal article" date="2012" name="Stand. Genomic Sci.">
        <title>Genome sequence of the soil bacterium Saccharomonospora azurea type strain (NA-128(T)).</title>
        <authorList>
            <person name="Klenk H.P."/>
            <person name="Held B."/>
            <person name="Lucas S."/>
            <person name="Lapidus A."/>
            <person name="Copeland A."/>
            <person name="Hammon N."/>
            <person name="Pitluck S."/>
            <person name="Goodwin L.A."/>
            <person name="Han C."/>
            <person name="Tapia R."/>
            <person name="Brambilla E.M."/>
            <person name="Potter G."/>
            <person name="Land M."/>
            <person name="Ivanova N."/>
            <person name="Rohde M."/>
            <person name="Goker M."/>
            <person name="Detter J.C."/>
            <person name="Kyrpides N.C."/>
            <person name="Woyke T."/>
        </authorList>
    </citation>
    <scope>NUCLEOTIDE SEQUENCE [LARGE SCALE GENOMIC DNA]</scope>
    <source>
        <strain evidence="8 9">NA-128</strain>
    </source>
</reference>
<dbReference type="RefSeq" id="WP_005442500.1">
    <property type="nucleotide sequence ID" value="NZ_CM001466.1"/>
</dbReference>
<keyword evidence="6 7" id="KW-0472">Membrane</keyword>
<dbReference type="AlphaFoldDB" id="H8GAY2"/>
<dbReference type="Gene3D" id="1.20.1250.20">
    <property type="entry name" value="MFS general substrate transporter like domains"/>
    <property type="match status" value="1"/>
</dbReference>
<evidence type="ECO:0000256" key="4">
    <source>
        <dbReference type="ARBA" id="ARBA00022692"/>
    </source>
</evidence>
<dbReference type="GO" id="GO:0005886">
    <property type="term" value="C:plasma membrane"/>
    <property type="evidence" value="ECO:0007669"/>
    <property type="project" value="UniProtKB-SubCell"/>
</dbReference>
<dbReference type="InterPro" id="IPR036259">
    <property type="entry name" value="MFS_trans_sf"/>
</dbReference>
<dbReference type="PANTHER" id="PTHR23513">
    <property type="entry name" value="INTEGRAL MEMBRANE EFFLUX PROTEIN-RELATED"/>
    <property type="match status" value="1"/>
</dbReference>
<evidence type="ECO:0000313" key="8">
    <source>
        <dbReference type="EMBL" id="EHY89638.1"/>
    </source>
</evidence>
<evidence type="ECO:0000256" key="1">
    <source>
        <dbReference type="ARBA" id="ARBA00004429"/>
    </source>
</evidence>
<proteinExistence type="predicted"/>
<feature type="transmembrane region" description="Helical" evidence="7">
    <location>
        <begin position="148"/>
        <end position="166"/>
    </location>
</feature>
<dbReference type="CDD" id="cd06173">
    <property type="entry name" value="MFS_MefA_like"/>
    <property type="match status" value="1"/>
</dbReference>
<protein>
    <submittedName>
        <fullName evidence="8">Arabinose efflux permease family protein</fullName>
    </submittedName>
</protein>
<dbReference type="Pfam" id="PF05977">
    <property type="entry name" value="MFS_3"/>
    <property type="match status" value="1"/>
</dbReference>
<dbReference type="PANTHER" id="PTHR23513:SF9">
    <property type="entry name" value="ENTEROBACTIN EXPORTER ENTS"/>
    <property type="match status" value="1"/>
</dbReference>
<evidence type="ECO:0000256" key="7">
    <source>
        <dbReference type="SAM" id="Phobius"/>
    </source>
</evidence>
<feature type="transmembrane region" description="Helical" evidence="7">
    <location>
        <begin position="261"/>
        <end position="282"/>
    </location>
</feature>
<organism evidence="8 9">
    <name type="scientific">Saccharomonospora azurea NA-128</name>
    <dbReference type="NCBI Taxonomy" id="882081"/>
    <lineage>
        <taxon>Bacteria</taxon>
        <taxon>Bacillati</taxon>
        <taxon>Actinomycetota</taxon>
        <taxon>Actinomycetes</taxon>
        <taxon>Pseudonocardiales</taxon>
        <taxon>Pseudonocardiaceae</taxon>
        <taxon>Saccharomonospora</taxon>
    </lineage>
</organism>
<keyword evidence="4 7" id="KW-0812">Transmembrane</keyword>
<feature type="transmembrane region" description="Helical" evidence="7">
    <location>
        <begin position="21"/>
        <end position="45"/>
    </location>
</feature>
<keyword evidence="2" id="KW-0813">Transport</keyword>
<keyword evidence="3" id="KW-1003">Cell membrane</keyword>
<keyword evidence="5 7" id="KW-1133">Transmembrane helix</keyword>
<comment type="subcellular location">
    <subcellularLocation>
        <location evidence="1">Cell inner membrane</location>
        <topology evidence="1">Multi-pass membrane protein</topology>
    </subcellularLocation>
</comment>
<gene>
    <name evidence="8" type="ORF">SacazDRAFT_02746</name>
</gene>
<evidence type="ECO:0000256" key="5">
    <source>
        <dbReference type="ARBA" id="ARBA00022989"/>
    </source>
</evidence>
<accession>H8GAY2</accession>